<evidence type="ECO:0000256" key="1">
    <source>
        <dbReference type="ARBA" id="ARBA00004173"/>
    </source>
</evidence>
<organism evidence="15 16">
    <name type="scientific">Pseudocercospora musae</name>
    <dbReference type="NCBI Taxonomy" id="113226"/>
    <lineage>
        <taxon>Eukaryota</taxon>
        <taxon>Fungi</taxon>
        <taxon>Dikarya</taxon>
        <taxon>Ascomycota</taxon>
        <taxon>Pezizomycotina</taxon>
        <taxon>Dothideomycetes</taxon>
        <taxon>Dothideomycetidae</taxon>
        <taxon>Mycosphaerellales</taxon>
        <taxon>Mycosphaerellaceae</taxon>
        <taxon>Pseudocercospora</taxon>
    </lineage>
</organism>
<feature type="domain" description="Carrier" evidence="14">
    <location>
        <begin position="53"/>
        <end position="147"/>
    </location>
</feature>
<name>A0A139I5T6_9PEZI</name>
<keyword evidence="7" id="KW-0276">Fatty acid metabolism</keyword>
<dbReference type="Proteomes" id="UP000073492">
    <property type="component" value="Unassembled WGS sequence"/>
</dbReference>
<keyword evidence="8" id="KW-0809">Transit peptide</keyword>
<dbReference type="EMBL" id="LFZO01000293">
    <property type="protein sequence ID" value="KXT09985.1"/>
    <property type="molecule type" value="Genomic_DNA"/>
</dbReference>
<comment type="function">
    <text evidence="13">Carrier of the growing fatty acid chain in fatty acid biosynthesis.</text>
</comment>
<dbReference type="InterPro" id="IPR003231">
    <property type="entry name" value="ACP"/>
</dbReference>
<dbReference type="Gene3D" id="1.10.1200.10">
    <property type="entry name" value="ACP-like"/>
    <property type="match status" value="1"/>
</dbReference>
<dbReference type="GO" id="GO:0000036">
    <property type="term" value="F:acyl carrier activity"/>
    <property type="evidence" value="ECO:0007669"/>
    <property type="project" value="TreeGrafter"/>
</dbReference>
<evidence type="ECO:0000256" key="11">
    <source>
        <dbReference type="ARBA" id="ARBA00023128"/>
    </source>
</evidence>
<evidence type="ECO:0000313" key="15">
    <source>
        <dbReference type="EMBL" id="KXT09985.1"/>
    </source>
</evidence>
<proteinExistence type="inferred from homology"/>
<evidence type="ECO:0000256" key="4">
    <source>
        <dbReference type="ARBA" id="ARBA00022450"/>
    </source>
</evidence>
<evidence type="ECO:0000256" key="13">
    <source>
        <dbReference type="RuleBase" id="RU000722"/>
    </source>
</evidence>
<sequence length="150" mass="16318">MFRTALLRSARCVALSSTRAAQPAVRTYIRSPFVTSRISTPATRIAAVRCYASASGLGQEEVTGRILDLLKNFDKLSATSHFTNDLGLDSLDTVEVVMAIEEVRGVIARTTSKGSPENQEFSIEIPDKEADAIQSVSQAVDYIMKQPDAH</sequence>
<keyword evidence="5 13" id="KW-0444">Lipid biosynthesis</keyword>
<keyword evidence="6" id="KW-0597">Phosphoprotein</keyword>
<accession>A0A139I5T6</accession>
<dbReference type="EMBL" id="LFZO01000293">
    <property type="protein sequence ID" value="KXT09986.1"/>
    <property type="molecule type" value="Genomic_DNA"/>
</dbReference>
<evidence type="ECO:0000256" key="6">
    <source>
        <dbReference type="ARBA" id="ARBA00022553"/>
    </source>
</evidence>
<dbReference type="InterPro" id="IPR009081">
    <property type="entry name" value="PP-bd_ACP"/>
</dbReference>
<comment type="similarity">
    <text evidence="2">Belongs to the acyl carrier protein (ACP) family.</text>
</comment>
<dbReference type="GO" id="GO:0000035">
    <property type="term" value="F:acyl binding"/>
    <property type="evidence" value="ECO:0007669"/>
    <property type="project" value="TreeGrafter"/>
</dbReference>
<evidence type="ECO:0000256" key="2">
    <source>
        <dbReference type="ARBA" id="ARBA00010930"/>
    </source>
</evidence>
<dbReference type="PANTHER" id="PTHR20863:SF28">
    <property type="entry name" value="ACYL CARRIER PROTEIN, MITOCHONDRIAL"/>
    <property type="match status" value="1"/>
</dbReference>
<dbReference type="InterPro" id="IPR006162">
    <property type="entry name" value="Ppantetheine_attach_site"/>
</dbReference>
<evidence type="ECO:0000313" key="16">
    <source>
        <dbReference type="Proteomes" id="UP000073492"/>
    </source>
</evidence>
<keyword evidence="11" id="KW-0496">Mitochondrion</keyword>
<keyword evidence="10" id="KW-0443">Lipid metabolism</keyword>
<gene>
    <name evidence="15" type="ORF">AC579_9367</name>
</gene>
<evidence type="ECO:0000256" key="9">
    <source>
        <dbReference type="ARBA" id="ARBA00022982"/>
    </source>
</evidence>
<evidence type="ECO:0000256" key="12">
    <source>
        <dbReference type="ARBA" id="ARBA00023160"/>
    </source>
</evidence>
<dbReference type="SUPFAM" id="SSF47336">
    <property type="entry name" value="ACP-like"/>
    <property type="match status" value="1"/>
</dbReference>
<evidence type="ECO:0000259" key="14">
    <source>
        <dbReference type="PROSITE" id="PS50075"/>
    </source>
</evidence>
<dbReference type="OrthoDB" id="10261408at2759"/>
<evidence type="ECO:0000256" key="8">
    <source>
        <dbReference type="ARBA" id="ARBA00022946"/>
    </source>
</evidence>
<dbReference type="PANTHER" id="PTHR20863">
    <property type="entry name" value="ACYL CARRIER PROTEIN"/>
    <property type="match status" value="1"/>
</dbReference>
<keyword evidence="16" id="KW-1185">Reference proteome</keyword>
<evidence type="ECO:0000256" key="5">
    <source>
        <dbReference type="ARBA" id="ARBA00022516"/>
    </source>
</evidence>
<dbReference type="InterPro" id="IPR036736">
    <property type="entry name" value="ACP-like_sf"/>
</dbReference>
<evidence type="ECO:0000256" key="7">
    <source>
        <dbReference type="ARBA" id="ARBA00022832"/>
    </source>
</evidence>
<keyword evidence="12 13" id="KW-0275">Fatty acid biosynthesis</keyword>
<dbReference type="GO" id="GO:0005739">
    <property type="term" value="C:mitochondrion"/>
    <property type="evidence" value="ECO:0007669"/>
    <property type="project" value="UniProtKB-SubCell"/>
</dbReference>
<protein>
    <recommendedName>
        <fullName evidence="13">Acyl carrier protein</fullName>
    </recommendedName>
</protein>
<keyword evidence="9" id="KW-0249">Electron transport</keyword>
<keyword evidence="3" id="KW-0813">Transport</keyword>
<comment type="caution">
    <text evidence="15">The sequence shown here is derived from an EMBL/GenBank/DDBJ whole genome shotgun (WGS) entry which is preliminary data.</text>
</comment>
<dbReference type="PROSITE" id="PS00012">
    <property type="entry name" value="PHOSPHOPANTETHEINE"/>
    <property type="match status" value="1"/>
</dbReference>
<evidence type="ECO:0000256" key="10">
    <source>
        <dbReference type="ARBA" id="ARBA00023098"/>
    </source>
</evidence>
<keyword evidence="4 13" id="KW-0596">Phosphopantetheine</keyword>
<dbReference type="Pfam" id="PF00550">
    <property type="entry name" value="PP-binding"/>
    <property type="match status" value="1"/>
</dbReference>
<comment type="subcellular location">
    <subcellularLocation>
        <location evidence="1">Mitochondrion</location>
    </subcellularLocation>
</comment>
<reference evidence="15 16" key="1">
    <citation type="submission" date="2015-07" db="EMBL/GenBank/DDBJ databases">
        <title>Comparative genomics of the Sigatoka disease complex on banana suggests a link between parallel evolutionary changes in Pseudocercospora fijiensis and Pseudocercospora eumusae and increased virulence on the banana host.</title>
        <authorList>
            <person name="Chang T.-C."/>
            <person name="Salvucci A."/>
            <person name="Crous P.W."/>
            <person name="Stergiopoulos I."/>
        </authorList>
    </citation>
    <scope>NUCLEOTIDE SEQUENCE [LARGE SCALE GENOMIC DNA]</scope>
    <source>
        <strain evidence="15 16">CBS 116634</strain>
    </source>
</reference>
<evidence type="ECO:0000256" key="3">
    <source>
        <dbReference type="ARBA" id="ARBA00022448"/>
    </source>
</evidence>
<dbReference type="AlphaFoldDB" id="A0A139I5T6"/>
<dbReference type="PROSITE" id="PS50075">
    <property type="entry name" value="CARRIER"/>
    <property type="match status" value="1"/>
</dbReference>